<comment type="caution">
    <text evidence="2">The sequence shown here is derived from an EMBL/GenBank/DDBJ whole genome shotgun (WGS) entry which is preliminary data.</text>
</comment>
<evidence type="ECO:0000313" key="3">
    <source>
        <dbReference type="Proteomes" id="UP001571476"/>
    </source>
</evidence>
<keyword evidence="3" id="KW-1185">Reference proteome</keyword>
<organism evidence="2 3">
    <name type="scientific">Streptomyces aureus</name>
    <dbReference type="NCBI Taxonomy" id="193461"/>
    <lineage>
        <taxon>Bacteria</taxon>
        <taxon>Bacillati</taxon>
        <taxon>Actinomycetota</taxon>
        <taxon>Actinomycetes</taxon>
        <taxon>Kitasatosporales</taxon>
        <taxon>Streptomycetaceae</taxon>
        <taxon>Streptomyces</taxon>
    </lineage>
</organism>
<gene>
    <name evidence="2" type="ORF">ACEG43_06830</name>
</gene>
<dbReference type="Proteomes" id="UP001571476">
    <property type="component" value="Unassembled WGS sequence"/>
</dbReference>
<dbReference type="RefSeq" id="WP_372561837.1">
    <property type="nucleotide sequence ID" value="NZ_JBGOSP010000003.1"/>
</dbReference>
<evidence type="ECO:0000256" key="1">
    <source>
        <dbReference type="SAM" id="SignalP"/>
    </source>
</evidence>
<dbReference type="EMBL" id="JBGOSP010000003">
    <property type="protein sequence ID" value="MFA3835889.1"/>
    <property type="molecule type" value="Genomic_DNA"/>
</dbReference>
<reference evidence="2 3" key="1">
    <citation type="submission" date="2024-08" db="EMBL/GenBank/DDBJ databases">
        <title>Genome sequence of Streptomyces aureus CACIA-1.46HGO.</title>
        <authorList>
            <person name="Evangelista-Martinez Z."/>
        </authorList>
    </citation>
    <scope>NUCLEOTIDE SEQUENCE [LARGE SCALE GENOMIC DNA]</scope>
    <source>
        <strain evidence="2 3">CACIA-1.46HGO</strain>
    </source>
</reference>
<feature type="signal peptide" evidence="1">
    <location>
        <begin position="1"/>
        <end position="24"/>
    </location>
</feature>
<protein>
    <submittedName>
        <fullName evidence="2">Uncharacterized protein</fullName>
    </submittedName>
</protein>
<feature type="chain" id="PRO_5046319006" evidence="1">
    <location>
        <begin position="25"/>
        <end position="151"/>
    </location>
</feature>
<accession>A0ABV4SFE0</accession>
<evidence type="ECO:0000313" key="2">
    <source>
        <dbReference type="EMBL" id="MFA3835889.1"/>
    </source>
</evidence>
<name>A0ABV4SFE0_9ACTN</name>
<proteinExistence type="predicted"/>
<keyword evidence="1" id="KW-0732">Signal</keyword>
<sequence>MKRILATMVSAGVLSALAAGTAHPAPYAGTDSSRQLVGKWAGTVTHGGTTGDIELIFTPSGKACLITSAGVSTGRWKSTGGAGDFNYKIAEAMTDGSGTQQGWIYIDQNTEAVSSTFTSTGVSHVYDMTGNPQFTQVADVDVHRVAGTPSC</sequence>